<keyword evidence="3" id="KW-0378">Hydrolase</keyword>
<dbReference type="Proteomes" id="UP000000466">
    <property type="component" value="Chromosome"/>
</dbReference>
<sequence>MSRAFLRRVLLGWLLVVQGVWADVITPSDRVTTGLNVRALASDTVIAALAPGESATYVATIPQYYVIELADGRRGRVAKAWARYVEGTTQSILKIASFNIQIFGMTKAGKPAVMAELADIVRQYDVVAVQEIKDASQQVPTLFLNTINADGTHYAFLLSERGGQQPDDQGSQEPYAFFYNTDTVKPVDAGQLFDDAADDLFQREPFMARFASVQGGLTFVMITVHTKPEEAVPEIKALHRVVQTAQAHYLGEDDFVVLGDFNAGCDYASPAEFVGHAIASEYHWLIPDDADTNVSTNSACAYDRILITEGMVGDYTGEWGVGTVSSKTVSDHFPVWAEFKVGHHN</sequence>
<dbReference type="RefSeq" id="WP_015045983.1">
    <property type="nucleotide sequence ID" value="NC_018868.3"/>
</dbReference>
<keyword evidence="6" id="KW-1185">Reference proteome</keyword>
<dbReference type="SUPFAM" id="SSF56219">
    <property type="entry name" value="DNase I-like"/>
    <property type="match status" value="1"/>
</dbReference>
<evidence type="ECO:0000313" key="6">
    <source>
        <dbReference type="Proteomes" id="UP000000466"/>
    </source>
</evidence>
<organism evidence="5 6">
    <name type="scientific">Simiduia agarivorans (strain DSM 21679 / JCM 13881 / BCRC 17597 / SA1)</name>
    <dbReference type="NCBI Taxonomy" id="1117647"/>
    <lineage>
        <taxon>Bacteria</taxon>
        <taxon>Pseudomonadati</taxon>
        <taxon>Pseudomonadota</taxon>
        <taxon>Gammaproteobacteria</taxon>
        <taxon>Cellvibrionales</taxon>
        <taxon>Cellvibrionaceae</taxon>
        <taxon>Simiduia</taxon>
    </lineage>
</organism>
<evidence type="ECO:0000256" key="2">
    <source>
        <dbReference type="ARBA" id="ARBA00022722"/>
    </source>
</evidence>
<dbReference type="EMBL" id="CP003746">
    <property type="protein sequence ID" value="AFU97810.1"/>
    <property type="molecule type" value="Genomic_DNA"/>
</dbReference>
<dbReference type="PANTHER" id="PTHR11371:SF31">
    <property type="entry name" value="EXTRACELLULAR NUCLEASE"/>
    <property type="match status" value="1"/>
</dbReference>
<dbReference type="InterPro" id="IPR036691">
    <property type="entry name" value="Endo/exonu/phosph_ase_sf"/>
</dbReference>
<keyword evidence="2" id="KW-0540">Nuclease</keyword>
<dbReference type="HOGENOM" id="CLU_803851_0_0_6"/>
<feature type="domain" description="Endonuclease/exonuclease/phosphatase" evidence="4">
    <location>
        <begin position="96"/>
        <end position="332"/>
    </location>
</feature>
<dbReference type="InterPro" id="IPR016202">
    <property type="entry name" value="DNase_I"/>
</dbReference>
<dbReference type="Gene3D" id="3.60.10.10">
    <property type="entry name" value="Endonuclease/exonuclease/phosphatase"/>
    <property type="match status" value="1"/>
</dbReference>
<dbReference type="GO" id="GO:0004536">
    <property type="term" value="F:DNA nuclease activity"/>
    <property type="evidence" value="ECO:0007669"/>
    <property type="project" value="InterPro"/>
</dbReference>
<evidence type="ECO:0000259" key="4">
    <source>
        <dbReference type="Pfam" id="PF03372"/>
    </source>
</evidence>
<dbReference type="SMART" id="SM00476">
    <property type="entry name" value="DNaseIc"/>
    <property type="match status" value="1"/>
</dbReference>
<accession>K4KHZ4</accession>
<name>K4KHZ4_SIMAS</name>
<protein>
    <recommendedName>
        <fullName evidence="4">Endonuclease/exonuclease/phosphatase domain-containing protein</fullName>
    </recommendedName>
</protein>
<dbReference type="PRINTS" id="PR00130">
    <property type="entry name" value="DNASEI"/>
</dbReference>
<dbReference type="GO" id="GO:0016787">
    <property type="term" value="F:hydrolase activity"/>
    <property type="evidence" value="ECO:0007669"/>
    <property type="project" value="UniProtKB-KW"/>
</dbReference>
<evidence type="ECO:0000313" key="5">
    <source>
        <dbReference type="EMBL" id="AFU97810.1"/>
    </source>
</evidence>
<gene>
    <name evidence="5" type="ordered locus">M5M_02995</name>
</gene>
<dbReference type="AlphaFoldDB" id="K4KHZ4"/>
<dbReference type="InterPro" id="IPR005135">
    <property type="entry name" value="Endo/exonuclease/phosphatase"/>
</dbReference>
<dbReference type="OrthoDB" id="1201035at2"/>
<dbReference type="Pfam" id="PF03372">
    <property type="entry name" value="Exo_endo_phos"/>
    <property type="match status" value="1"/>
</dbReference>
<evidence type="ECO:0000256" key="1">
    <source>
        <dbReference type="ARBA" id="ARBA00007359"/>
    </source>
</evidence>
<evidence type="ECO:0000256" key="3">
    <source>
        <dbReference type="ARBA" id="ARBA00022801"/>
    </source>
</evidence>
<dbReference type="eggNOG" id="COG3568">
    <property type="taxonomic scope" value="Bacteria"/>
</dbReference>
<proteinExistence type="inferred from homology"/>
<dbReference type="STRING" id="1117647.M5M_02995"/>
<dbReference type="PANTHER" id="PTHR11371">
    <property type="entry name" value="DEOXYRIBONUCLEASE"/>
    <property type="match status" value="1"/>
</dbReference>
<reference evidence="5 6" key="1">
    <citation type="journal article" date="2013" name="Genome Announc.">
        <title>Complete genome sequence of Simiduia agarivorans SA1(T), a marine bacterium able to degrade a variety of polysaccharides.</title>
        <authorList>
            <person name="Lin S.Y."/>
            <person name="Shieh W.Y."/>
            <person name="Chen J.S."/>
            <person name="Tang S.L."/>
        </authorList>
    </citation>
    <scope>NUCLEOTIDE SEQUENCE [LARGE SCALE GENOMIC DNA]</scope>
    <source>
        <strain evidence="6">DSM 21679 / JCM 13881 / BCRC 17597 / SA1</strain>
    </source>
</reference>
<dbReference type="KEGG" id="saga:M5M_02995"/>
<dbReference type="GO" id="GO:0006308">
    <property type="term" value="P:DNA catabolic process"/>
    <property type="evidence" value="ECO:0007669"/>
    <property type="project" value="InterPro"/>
</dbReference>
<comment type="similarity">
    <text evidence="1">Belongs to the DNase I family.</text>
</comment>